<reference evidence="3" key="1">
    <citation type="submission" date="2015-08" db="EMBL/GenBank/DDBJ databases">
        <title>Vibrio galatheae sp. nov., a novel member of the Vibrionaceae family isolated from the Solomon Islands.</title>
        <authorList>
            <person name="Giubergia S."/>
            <person name="Machado H."/>
            <person name="Mateiu R.V."/>
            <person name="Gram L."/>
        </authorList>
    </citation>
    <scope>NUCLEOTIDE SEQUENCE [LARGE SCALE GENOMIC DNA]</scope>
    <source>
        <strain evidence="3">DSM 19134</strain>
    </source>
</reference>
<keyword evidence="3" id="KW-1185">Reference proteome</keyword>
<feature type="chain" id="PRO_5005600684" description="Type VI secretion protein" evidence="1">
    <location>
        <begin position="20"/>
        <end position="220"/>
    </location>
</feature>
<dbReference type="AlphaFoldDB" id="A0A0M0I4P1"/>
<sequence>MIHRILAIALCSVSSLSFADATATANSDVLLLEKAKQCINVVSRIERLECFDAAFTGQVERPLITSEIVRSEAWQRAMDSETKRQDALGWIRNEATGSRGTQSLWFTVAALQPESSNDTPVILMASCINRISRLELVLPKAAEGARAEIFLDRERQRWTYDEQGFVLRSGRGLSAISLMRPMKSKDSVLVRSNAKQLDGLVFQTPNAKQSIGELQELCGW</sequence>
<name>A0A0M0I4P1_9VIBR</name>
<dbReference type="EMBL" id="LHPI01000001">
    <property type="protein sequence ID" value="KOO09285.1"/>
    <property type="molecule type" value="Genomic_DNA"/>
</dbReference>
<keyword evidence="1" id="KW-0732">Signal</keyword>
<dbReference type="InterPro" id="IPR017738">
    <property type="entry name" value="T6SS-assoc_VCA0118"/>
</dbReference>
<dbReference type="Proteomes" id="UP000037530">
    <property type="component" value="Unassembled WGS sequence"/>
</dbReference>
<dbReference type="STRING" id="171383.AKJ31_02700"/>
<organism evidence="2 3">
    <name type="scientific">Vibrio hepatarius</name>
    <dbReference type="NCBI Taxonomy" id="171383"/>
    <lineage>
        <taxon>Bacteria</taxon>
        <taxon>Pseudomonadati</taxon>
        <taxon>Pseudomonadota</taxon>
        <taxon>Gammaproteobacteria</taxon>
        <taxon>Vibrionales</taxon>
        <taxon>Vibrionaceae</taxon>
        <taxon>Vibrio</taxon>
        <taxon>Vibrio oreintalis group</taxon>
    </lineage>
</organism>
<proteinExistence type="predicted"/>
<evidence type="ECO:0000313" key="2">
    <source>
        <dbReference type="EMBL" id="KOO09285.1"/>
    </source>
</evidence>
<dbReference type="RefSeq" id="WP_053407545.1">
    <property type="nucleotide sequence ID" value="NZ_LHPI01000001.1"/>
</dbReference>
<gene>
    <name evidence="2" type="ORF">AKJ31_02700</name>
</gene>
<evidence type="ECO:0008006" key="4">
    <source>
        <dbReference type="Google" id="ProtNLM"/>
    </source>
</evidence>
<dbReference type="NCBIfam" id="TIGR03360">
    <property type="entry name" value="VI_minor_1"/>
    <property type="match status" value="1"/>
</dbReference>
<evidence type="ECO:0000256" key="1">
    <source>
        <dbReference type="SAM" id="SignalP"/>
    </source>
</evidence>
<protein>
    <recommendedName>
        <fullName evidence="4">Type VI secretion protein</fullName>
    </recommendedName>
</protein>
<comment type="caution">
    <text evidence="2">The sequence shown here is derived from an EMBL/GenBank/DDBJ whole genome shotgun (WGS) entry which is preliminary data.</text>
</comment>
<dbReference type="PATRIC" id="fig|171383.3.peg.552"/>
<dbReference type="Pfam" id="PF11319">
    <property type="entry name" value="VasI"/>
    <property type="match status" value="1"/>
</dbReference>
<accession>A0A0M0I4P1</accession>
<feature type="signal peptide" evidence="1">
    <location>
        <begin position="1"/>
        <end position="19"/>
    </location>
</feature>
<evidence type="ECO:0000313" key="3">
    <source>
        <dbReference type="Proteomes" id="UP000037530"/>
    </source>
</evidence>